<gene>
    <name evidence="2" type="ORF">CHH28_13090</name>
</gene>
<proteinExistence type="predicted"/>
<dbReference type="EMBL" id="CP022530">
    <property type="protein sequence ID" value="ASP39553.1"/>
    <property type="molecule type" value="Genomic_DNA"/>
</dbReference>
<keyword evidence="3" id="KW-1185">Reference proteome</keyword>
<evidence type="ECO:0000313" key="3">
    <source>
        <dbReference type="Proteomes" id="UP000202440"/>
    </source>
</evidence>
<dbReference type="KEGG" id="bsan:CHH28_13090"/>
<feature type="region of interest" description="Disordered" evidence="1">
    <location>
        <begin position="48"/>
        <end position="75"/>
    </location>
</feature>
<reference evidence="2 3" key="1">
    <citation type="submission" date="2017-07" db="EMBL/GenBank/DDBJ databases">
        <title>Annotated genome sequence of Bacterioplanes sanyensis isolated from Red Sea.</title>
        <authorList>
            <person name="Rehman Z.U."/>
        </authorList>
    </citation>
    <scope>NUCLEOTIDE SEQUENCE [LARGE SCALE GENOMIC DNA]</scope>
    <source>
        <strain evidence="2 3">NV9</strain>
    </source>
</reference>
<name>A0A222FMV1_9GAMM</name>
<feature type="compositionally biased region" description="Basic and acidic residues" evidence="1">
    <location>
        <begin position="48"/>
        <end position="64"/>
    </location>
</feature>
<evidence type="ECO:0000256" key="1">
    <source>
        <dbReference type="SAM" id="MobiDB-lite"/>
    </source>
</evidence>
<organism evidence="2 3">
    <name type="scientific">Bacterioplanes sanyensis</name>
    <dbReference type="NCBI Taxonomy" id="1249553"/>
    <lineage>
        <taxon>Bacteria</taxon>
        <taxon>Pseudomonadati</taxon>
        <taxon>Pseudomonadota</taxon>
        <taxon>Gammaproteobacteria</taxon>
        <taxon>Oceanospirillales</taxon>
        <taxon>Oceanospirillaceae</taxon>
        <taxon>Bacterioplanes</taxon>
    </lineage>
</organism>
<protein>
    <submittedName>
        <fullName evidence="2">Uncharacterized protein</fullName>
    </submittedName>
</protein>
<sequence length="75" mass="8533">MRAYRVRHLLVFAHKGADAKMLAAPELRPMAEWQQDVSAWVALRADREPQHDDQLDANKSEPYIDTRLSATASTN</sequence>
<evidence type="ECO:0000313" key="2">
    <source>
        <dbReference type="EMBL" id="ASP39553.1"/>
    </source>
</evidence>
<dbReference type="Proteomes" id="UP000202440">
    <property type="component" value="Chromosome"/>
</dbReference>
<dbReference type="AlphaFoldDB" id="A0A222FMV1"/>
<accession>A0A222FMV1</accession>